<dbReference type="Gene3D" id="3.40.630.30">
    <property type="match status" value="1"/>
</dbReference>
<keyword evidence="1 4" id="KW-0808">Transferase</keyword>
<dbReference type="InterPro" id="IPR016181">
    <property type="entry name" value="Acyl_CoA_acyltransferase"/>
</dbReference>
<evidence type="ECO:0000259" key="3">
    <source>
        <dbReference type="PROSITE" id="PS51186"/>
    </source>
</evidence>
<evidence type="ECO:0000256" key="1">
    <source>
        <dbReference type="ARBA" id="ARBA00022679"/>
    </source>
</evidence>
<dbReference type="PANTHER" id="PTHR43877">
    <property type="entry name" value="AMINOALKYLPHOSPHONATE N-ACETYLTRANSFERASE-RELATED-RELATED"/>
    <property type="match status" value="1"/>
</dbReference>
<dbReference type="CDD" id="cd04301">
    <property type="entry name" value="NAT_SF"/>
    <property type="match status" value="1"/>
</dbReference>
<dbReference type="OrthoDB" id="6172743at2"/>
<name>A0A1I0IPJ9_9RHOB</name>
<reference evidence="4 5" key="1">
    <citation type="submission" date="2016-10" db="EMBL/GenBank/DDBJ databases">
        <authorList>
            <person name="de Groot N.N."/>
        </authorList>
    </citation>
    <scope>NUCLEOTIDE SEQUENCE [LARGE SCALE GENOMIC DNA]</scope>
    <source>
        <strain evidence="4 5">DSM 17862</strain>
    </source>
</reference>
<dbReference type="RefSeq" id="WP_090737409.1">
    <property type="nucleotide sequence ID" value="NZ_FOHO01000018.1"/>
</dbReference>
<dbReference type="GO" id="GO:0016747">
    <property type="term" value="F:acyltransferase activity, transferring groups other than amino-acyl groups"/>
    <property type="evidence" value="ECO:0007669"/>
    <property type="project" value="InterPro"/>
</dbReference>
<dbReference type="AlphaFoldDB" id="A0A1I0IPJ9"/>
<protein>
    <submittedName>
        <fullName evidence="4">L-amino acid N-acyltransferase YncA</fullName>
    </submittedName>
</protein>
<dbReference type="InterPro" id="IPR000182">
    <property type="entry name" value="GNAT_dom"/>
</dbReference>
<dbReference type="EMBL" id="FOHO01000018">
    <property type="protein sequence ID" value="SET99060.1"/>
    <property type="molecule type" value="Genomic_DNA"/>
</dbReference>
<sequence length="165" mass="18533">MDDVQIVKLGAAELPLFKAIRLESLRRAPSAFANTEADWLSLPDAEWLSRLKNPVYAVLRGDEPVGLMGLLLQHGEKKAHRATLIMAYLRESERGGGLADKLLKELTAFALGNGIRQLELNVSDHNVHAIRFYKRHGFEQVGRIPRALIESGREVDELIMVRRLS</sequence>
<dbReference type="Proteomes" id="UP000199180">
    <property type="component" value="Unassembled WGS sequence"/>
</dbReference>
<gene>
    <name evidence="4" type="ORF">SAMN04489858_1188</name>
</gene>
<keyword evidence="2 4" id="KW-0012">Acyltransferase</keyword>
<feature type="domain" description="N-acetyltransferase" evidence="3">
    <location>
        <begin position="4"/>
        <end position="165"/>
    </location>
</feature>
<dbReference type="Pfam" id="PF00583">
    <property type="entry name" value="Acetyltransf_1"/>
    <property type="match status" value="1"/>
</dbReference>
<evidence type="ECO:0000256" key="2">
    <source>
        <dbReference type="ARBA" id="ARBA00023315"/>
    </source>
</evidence>
<evidence type="ECO:0000313" key="5">
    <source>
        <dbReference type="Proteomes" id="UP000199180"/>
    </source>
</evidence>
<organism evidence="4 5">
    <name type="scientific">Paracoccus homiensis</name>
    <dbReference type="NCBI Taxonomy" id="364199"/>
    <lineage>
        <taxon>Bacteria</taxon>
        <taxon>Pseudomonadati</taxon>
        <taxon>Pseudomonadota</taxon>
        <taxon>Alphaproteobacteria</taxon>
        <taxon>Rhodobacterales</taxon>
        <taxon>Paracoccaceae</taxon>
        <taxon>Paracoccus</taxon>
    </lineage>
</organism>
<accession>A0A1I0IPJ9</accession>
<dbReference type="SUPFAM" id="SSF55729">
    <property type="entry name" value="Acyl-CoA N-acyltransferases (Nat)"/>
    <property type="match status" value="1"/>
</dbReference>
<dbReference type="STRING" id="364199.SAMN04489858_1188"/>
<evidence type="ECO:0000313" key="4">
    <source>
        <dbReference type="EMBL" id="SET99060.1"/>
    </source>
</evidence>
<dbReference type="PANTHER" id="PTHR43877:SF2">
    <property type="entry name" value="AMINOALKYLPHOSPHONATE N-ACETYLTRANSFERASE-RELATED"/>
    <property type="match status" value="1"/>
</dbReference>
<dbReference type="InterPro" id="IPR050832">
    <property type="entry name" value="Bact_Acetyltransf"/>
</dbReference>
<dbReference type="PROSITE" id="PS51186">
    <property type="entry name" value="GNAT"/>
    <property type="match status" value="1"/>
</dbReference>
<proteinExistence type="predicted"/>
<keyword evidence="5" id="KW-1185">Reference proteome</keyword>